<accession>A0A1T4PE63</accession>
<feature type="domain" description="N-acetyltransferase" evidence="1">
    <location>
        <begin position="147"/>
        <end position="286"/>
    </location>
</feature>
<dbReference type="PROSITE" id="PS51186">
    <property type="entry name" value="GNAT"/>
    <property type="match status" value="1"/>
</dbReference>
<dbReference type="Proteomes" id="UP000190395">
    <property type="component" value="Unassembled WGS sequence"/>
</dbReference>
<dbReference type="STRING" id="225004.SAMN02745152_01539"/>
<organism evidence="2 3">
    <name type="scientific">Treponema berlinense</name>
    <dbReference type="NCBI Taxonomy" id="225004"/>
    <lineage>
        <taxon>Bacteria</taxon>
        <taxon>Pseudomonadati</taxon>
        <taxon>Spirochaetota</taxon>
        <taxon>Spirochaetia</taxon>
        <taxon>Spirochaetales</taxon>
        <taxon>Treponemataceae</taxon>
        <taxon>Treponema</taxon>
    </lineage>
</organism>
<sequence>MWKMFIELMQDADKNEILSYMLPYEKFSVTLYSEILHGGKSIYVLRGNFGEIHGIFSWWQGSSIHHCLPELYGKNRSEIESAFVKFFEENSIKYIFSISGEKSGTLMLKKILENSFEKTPKVQIEYFLMENGRFDSAKDLARMNRQLSVEKCGEQEISRVFPLQVEFEKEEVVFEPELFNEDHCLAKFENFVDAGAVFVGKIKNAPLCKLTVSAQGKNYVLLGGVFTVPKYRNCGLAKALLNSVSQKFAAQSKKCTLFVKTENKAAIKVYEKTGFKKFCNFEILYY</sequence>
<protein>
    <submittedName>
        <fullName evidence="2">Acetyltransferase (GNAT) family protein</fullName>
    </submittedName>
</protein>
<dbReference type="EMBL" id="FUXC01000009">
    <property type="protein sequence ID" value="SJZ89863.1"/>
    <property type="molecule type" value="Genomic_DNA"/>
</dbReference>
<dbReference type="InterPro" id="IPR013653">
    <property type="entry name" value="GCN5-like_dom"/>
</dbReference>
<keyword evidence="3" id="KW-1185">Reference proteome</keyword>
<evidence type="ECO:0000259" key="1">
    <source>
        <dbReference type="PROSITE" id="PS51186"/>
    </source>
</evidence>
<evidence type="ECO:0000313" key="2">
    <source>
        <dbReference type="EMBL" id="SJZ89863.1"/>
    </source>
</evidence>
<keyword evidence="2" id="KW-0808">Transferase</keyword>
<reference evidence="2 3" key="1">
    <citation type="submission" date="2017-02" db="EMBL/GenBank/DDBJ databases">
        <authorList>
            <person name="Peterson S.W."/>
        </authorList>
    </citation>
    <scope>NUCLEOTIDE SEQUENCE [LARGE SCALE GENOMIC DNA]</scope>
    <source>
        <strain evidence="2 3">ATCC BAA-909</strain>
    </source>
</reference>
<gene>
    <name evidence="2" type="ORF">SAMN02745152_01539</name>
</gene>
<dbReference type="Gene3D" id="3.40.630.30">
    <property type="match status" value="1"/>
</dbReference>
<name>A0A1T4PE63_9SPIR</name>
<dbReference type="GO" id="GO:0016747">
    <property type="term" value="F:acyltransferase activity, transferring groups other than amino-acyl groups"/>
    <property type="evidence" value="ECO:0007669"/>
    <property type="project" value="InterPro"/>
</dbReference>
<dbReference type="InterPro" id="IPR016181">
    <property type="entry name" value="Acyl_CoA_acyltransferase"/>
</dbReference>
<proteinExistence type="predicted"/>
<evidence type="ECO:0000313" key="3">
    <source>
        <dbReference type="Proteomes" id="UP000190395"/>
    </source>
</evidence>
<dbReference type="AlphaFoldDB" id="A0A1T4PE63"/>
<dbReference type="Pfam" id="PF08445">
    <property type="entry name" value="FR47"/>
    <property type="match status" value="1"/>
</dbReference>
<dbReference type="InterPro" id="IPR000182">
    <property type="entry name" value="GNAT_dom"/>
</dbReference>
<dbReference type="SUPFAM" id="SSF55729">
    <property type="entry name" value="Acyl-CoA N-acyltransferases (Nat)"/>
    <property type="match status" value="1"/>
</dbReference>